<dbReference type="AlphaFoldDB" id="Q239J3"/>
<dbReference type="Proteomes" id="UP000009168">
    <property type="component" value="Unassembled WGS sequence"/>
</dbReference>
<protein>
    <submittedName>
        <fullName evidence="3">Cyclic nucleotide-binding domain protein</fullName>
    </submittedName>
</protein>
<dbReference type="InterPro" id="IPR050503">
    <property type="entry name" value="cAMP-dep_PK_reg_su-like"/>
</dbReference>
<dbReference type="RefSeq" id="XP_001013442.2">
    <property type="nucleotide sequence ID" value="XM_001013442.2"/>
</dbReference>
<dbReference type="KEGG" id="tet:TTHERM_01227770"/>
<dbReference type="PANTHER" id="PTHR11635">
    <property type="entry name" value="CAMP-DEPENDENT PROTEIN KINASE REGULATORY CHAIN"/>
    <property type="match status" value="1"/>
</dbReference>
<dbReference type="EMBL" id="GG662731">
    <property type="protein sequence ID" value="EAR93197.2"/>
    <property type="molecule type" value="Genomic_DNA"/>
</dbReference>
<feature type="region of interest" description="Disordered" evidence="1">
    <location>
        <begin position="142"/>
        <end position="163"/>
    </location>
</feature>
<dbReference type="InParanoid" id="Q239J3"/>
<sequence>MKQKKQRNLEQKRNPLLNEAIRQKSYQYISKFQQQGNALVERISKQDQLDLMMTILDKECEERSNLEVHILTHIVSDIRFFRDIKSSATDADETCFKLCKYMQGFFLSKDQVLFNQGDRGDTFWIIIKGEVRIYKSSYQKVEEQQSNDQENSQKQAGKQQENANEEMQLQEIELVRLGQGNCFGEFALDPNKSNRRQASVQTTVDTFFGFIKGDKIIDILEKIKNSASFIESFSKMSILSGYPYEVIKQFYDISDEQKVEKNSIIYDVGDIPDNFYFIKEGEFSIYIEKSFNNQFKEVKKQSQSKFFHFFFSKNQDKVCLIKNVLNKVTLIDKNNFTQSQNLNILVQKKQLTFKSQNFL</sequence>
<dbReference type="InterPro" id="IPR014710">
    <property type="entry name" value="RmlC-like_jellyroll"/>
</dbReference>
<keyword evidence="4" id="KW-1185">Reference proteome</keyword>
<dbReference type="GO" id="GO:0005952">
    <property type="term" value="C:cAMP-dependent protein kinase complex"/>
    <property type="evidence" value="ECO:0007669"/>
    <property type="project" value="InterPro"/>
</dbReference>
<dbReference type="OrthoDB" id="417078at2759"/>
<evidence type="ECO:0000313" key="3">
    <source>
        <dbReference type="EMBL" id="EAR93197.2"/>
    </source>
</evidence>
<dbReference type="HOGENOM" id="CLU_297099_0_0_1"/>
<dbReference type="InterPro" id="IPR000595">
    <property type="entry name" value="cNMP-bd_dom"/>
</dbReference>
<dbReference type="SMART" id="SM00100">
    <property type="entry name" value="cNMP"/>
    <property type="match status" value="2"/>
</dbReference>
<reference evidence="4" key="1">
    <citation type="journal article" date="2006" name="PLoS Biol.">
        <title>Macronuclear genome sequence of the ciliate Tetrahymena thermophila, a model eukaryote.</title>
        <authorList>
            <person name="Eisen J.A."/>
            <person name="Coyne R.S."/>
            <person name="Wu M."/>
            <person name="Wu D."/>
            <person name="Thiagarajan M."/>
            <person name="Wortman J.R."/>
            <person name="Badger J.H."/>
            <person name="Ren Q."/>
            <person name="Amedeo P."/>
            <person name="Jones K.M."/>
            <person name="Tallon L.J."/>
            <person name="Delcher A.L."/>
            <person name="Salzberg S.L."/>
            <person name="Silva J.C."/>
            <person name="Haas B.J."/>
            <person name="Majoros W.H."/>
            <person name="Farzad M."/>
            <person name="Carlton J.M."/>
            <person name="Smith R.K. Jr."/>
            <person name="Garg J."/>
            <person name="Pearlman R.E."/>
            <person name="Karrer K.M."/>
            <person name="Sun L."/>
            <person name="Manning G."/>
            <person name="Elde N.C."/>
            <person name="Turkewitz A.P."/>
            <person name="Asai D.J."/>
            <person name="Wilkes D.E."/>
            <person name="Wang Y."/>
            <person name="Cai H."/>
            <person name="Collins K."/>
            <person name="Stewart B.A."/>
            <person name="Lee S.R."/>
            <person name="Wilamowska K."/>
            <person name="Weinberg Z."/>
            <person name="Ruzzo W.L."/>
            <person name="Wloga D."/>
            <person name="Gaertig J."/>
            <person name="Frankel J."/>
            <person name="Tsao C.-C."/>
            <person name="Gorovsky M.A."/>
            <person name="Keeling P.J."/>
            <person name="Waller R.F."/>
            <person name="Patron N.J."/>
            <person name="Cherry J.M."/>
            <person name="Stover N.A."/>
            <person name="Krieger C.J."/>
            <person name="del Toro C."/>
            <person name="Ryder H.F."/>
            <person name="Williamson S.C."/>
            <person name="Barbeau R.A."/>
            <person name="Hamilton E.P."/>
            <person name="Orias E."/>
        </authorList>
    </citation>
    <scope>NUCLEOTIDE SEQUENCE [LARGE SCALE GENOMIC DNA]</scope>
    <source>
        <strain evidence="4">SB210</strain>
    </source>
</reference>
<dbReference type="GeneID" id="7842472"/>
<evidence type="ECO:0000259" key="2">
    <source>
        <dbReference type="PROSITE" id="PS50042"/>
    </source>
</evidence>
<dbReference type="GO" id="GO:0030552">
    <property type="term" value="F:cAMP binding"/>
    <property type="evidence" value="ECO:0007669"/>
    <property type="project" value="TreeGrafter"/>
</dbReference>
<dbReference type="GO" id="GO:0034236">
    <property type="term" value="F:protein kinase A catalytic subunit binding"/>
    <property type="evidence" value="ECO:0007669"/>
    <property type="project" value="TreeGrafter"/>
</dbReference>
<dbReference type="Gene3D" id="2.60.120.10">
    <property type="entry name" value="Jelly Rolls"/>
    <property type="match status" value="2"/>
</dbReference>
<evidence type="ECO:0000313" key="4">
    <source>
        <dbReference type="Proteomes" id="UP000009168"/>
    </source>
</evidence>
<dbReference type="GO" id="GO:0004862">
    <property type="term" value="F:cAMP-dependent protein kinase inhibitor activity"/>
    <property type="evidence" value="ECO:0007669"/>
    <property type="project" value="TreeGrafter"/>
</dbReference>
<dbReference type="PANTHER" id="PTHR11635:SF152">
    <property type="entry name" value="CAMP-DEPENDENT PROTEIN KINASE TYPE I REGULATORY SUBUNIT-RELATED"/>
    <property type="match status" value="1"/>
</dbReference>
<organism evidence="3 4">
    <name type="scientific">Tetrahymena thermophila (strain SB210)</name>
    <dbReference type="NCBI Taxonomy" id="312017"/>
    <lineage>
        <taxon>Eukaryota</taxon>
        <taxon>Sar</taxon>
        <taxon>Alveolata</taxon>
        <taxon>Ciliophora</taxon>
        <taxon>Intramacronucleata</taxon>
        <taxon>Oligohymenophorea</taxon>
        <taxon>Hymenostomatida</taxon>
        <taxon>Tetrahymenina</taxon>
        <taxon>Tetrahymenidae</taxon>
        <taxon>Tetrahymena</taxon>
    </lineage>
</organism>
<feature type="domain" description="Cyclic nucleotide-binding" evidence="2">
    <location>
        <begin position="80"/>
        <end position="205"/>
    </location>
</feature>
<dbReference type="InterPro" id="IPR018490">
    <property type="entry name" value="cNMP-bd_dom_sf"/>
</dbReference>
<proteinExistence type="predicted"/>
<feature type="compositionally biased region" description="Low complexity" evidence="1">
    <location>
        <begin position="144"/>
        <end position="155"/>
    </location>
</feature>
<dbReference type="CDD" id="cd00038">
    <property type="entry name" value="CAP_ED"/>
    <property type="match status" value="1"/>
</dbReference>
<feature type="domain" description="Cyclic nucleotide-binding" evidence="2">
    <location>
        <begin position="238"/>
        <end position="307"/>
    </location>
</feature>
<gene>
    <name evidence="3" type="ORF">TTHERM_01227770</name>
</gene>
<accession>Q239J3</accession>
<dbReference type="GO" id="GO:0005829">
    <property type="term" value="C:cytosol"/>
    <property type="evidence" value="ECO:0007669"/>
    <property type="project" value="TreeGrafter"/>
</dbReference>
<name>Q239J3_TETTS</name>
<evidence type="ECO:0000256" key="1">
    <source>
        <dbReference type="SAM" id="MobiDB-lite"/>
    </source>
</evidence>
<dbReference type="SUPFAM" id="SSF51206">
    <property type="entry name" value="cAMP-binding domain-like"/>
    <property type="match status" value="2"/>
</dbReference>
<dbReference type="PROSITE" id="PS50042">
    <property type="entry name" value="CNMP_BINDING_3"/>
    <property type="match status" value="2"/>
</dbReference>
<dbReference type="STRING" id="312017.Q239J3"/>